<evidence type="ECO:0000313" key="2">
    <source>
        <dbReference type="Proteomes" id="UP000656813"/>
    </source>
</evidence>
<sequence length="135" mass="15535">MQSIFNTQCVSMSIQRQPKEVYDFMYNLENFPSWATAFCHSISYRDNEWIAETSEGPVKVKFVDRNDWGILDHDVGQGENQVQVPVRVIPNGSGSEVIFTVFQAPNMSREAFKEDIALIESDLKRLKRVLEETSK</sequence>
<dbReference type="SUPFAM" id="SSF55961">
    <property type="entry name" value="Bet v1-like"/>
    <property type="match status" value="1"/>
</dbReference>
<comment type="caution">
    <text evidence="1">The sequence shown here is derived from an EMBL/GenBank/DDBJ whole genome shotgun (WGS) entry which is preliminary data.</text>
</comment>
<gene>
    <name evidence="1" type="ORF">GCM10007096_10480</name>
</gene>
<organism evidence="1 2">
    <name type="scientific">Pullulanibacillus pueri</name>
    <dbReference type="NCBI Taxonomy" id="1437324"/>
    <lineage>
        <taxon>Bacteria</taxon>
        <taxon>Bacillati</taxon>
        <taxon>Bacillota</taxon>
        <taxon>Bacilli</taxon>
        <taxon>Bacillales</taxon>
        <taxon>Sporolactobacillaceae</taxon>
        <taxon>Pullulanibacillus</taxon>
    </lineage>
</organism>
<dbReference type="Proteomes" id="UP000656813">
    <property type="component" value="Unassembled WGS sequence"/>
</dbReference>
<dbReference type="EMBL" id="BMFV01000005">
    <property type="protein sequence ID" value="GGH77899.1"/>
    <property type="molecule type" value="Genomic_DNA"/>
</dbReference>
<proteinExistence type="predicted"/>
<dbReference type="RefSeq" id="WP_188496343.1">
    <property type="nucleotide sequence ID" value="NZ_BMFV01000005.1"/>
</dbReference>
<protein>
    <submittedName>
        <fullName evidence="1">Polyketide cyclase</fullName>
    </submittedName>
</protein>
<dbReference type="AlphaFoldDB" id="A0A8J2ZTS7"/>
<accession>A0A8J2ZTS7</accession>
<name>A0A8J2ZTS7_9BACL</name>
<reference evidence="1" key="1">
    <citation type="journal article" date="2014" name="Int. J. Syst. Evol. Microbiol.">
        <title>Complete genome sequence of Corynebacterium casei LMG S-19264T (=DSM 44701T), isolated from a smear-ripened cheese.</title>
        <authorList>
            <consortium name="US DOE Joint Genome Institute (JGI-PGF)"/>
            <person name="Walter F."/>
            <person name="Albersmeier A."/>
            <person name="Kalinowski J."/>
            <person name="Ruckert C."/>
        </authorList>
    </citation>
    <scope>NUCLEOTIDE SEQUENCE</scope>
    <source>
        <strain evidence="1">CGMCC 1.12777</strain>
    </source>
</reference>
<evidence type="ECO:0000313" key="1">
    <source>
        <dbReference type="EMBL" id="GGH77899.1"/>
    </source>
</evidence>
<keyword evidence="2" id="KW-1185">Reference proteome</keyword>
<dbReference type="Gene3D" id="3.30.530.20">
    <property type="match status" value="1"/>
</dbReference>
<dbReference type="InterPro" id="IPR023393">
    <property type="entry name" value="START-like_dom_sf"/>
</dbReference>
<reference evidence="1" key="2">
    <citation type="submission" date="2020-09" db="EMBL/GenBank/DDBJ databases">
        <authorList>
            <person name="Sun Q."/>
            <person name="Zhou Y."/>
        </authorList>
    </citation>
    <scope>NUCLEOTIDE SEQUENCE</scope>
    <source>
        <strain evidence="1">CGMCC 1.12777</strain>
    </source>
</reference>